<keyword evidence="2" id="KW-0597">Phosphoprotein</keyword>
<evidence type="ECO:0000256" key="3">
    <source>
        <dbReference type="ARBA" id="ARBA00023242"/>
    </source>
</evidence>
<feature type="region of interest" description="Disordered" evidence="6">
    <location>
        <begin position="166"/>
        <end position="192"/>
    </location>
</feature>
<dbReference type="GO" id="GO:0005634">
    <property type="term" value="C:nucleus"/>
    <property type="evidence" value="ECO:0007669"/>
    <property type="project" value="UniProtKB-SubCell"/>
</dbReference>
<evidence type="ECO:0000256" key="5">
    <source>
        <dbReference type="ARBA" id="ARBA00040291"/>
    </source>
</evidence>
<keyword evidence="9" id="KW-1185">Reference proteome</keyword>
<dbReference type="GeneTree" id="ENSGT00940000159834"/>
<organism evidence="8 9">
    <name type="scientific">Scleropages formosus</name>
    <name type="common">Asian bonytongue</name>
    <name type="synonym">Osteoglossum formosum</name>
    <dbReference type="NCBI Taxonomy" id="113540"/>
    <lineage>
        <taxon>Eukaryota</taxon>
        <taxon>Metazoa</taxon>
        <taxon>Chordata</taxon>
        <taxon>Craniata</taxon>
        <taxon>Vertebrata</taxon>
        <taxon>Euteleostomi</taxon>
        <taxon>Actinopterygii</taxon>
        <taxon>Neopterygii</taxon>
        <taxon>Teleostei</taxon>
        <taxon>Osteoglossocephala</taxon>
        <taxon>Osteoglossomorpha</taxon>
        <taxon>Osteoglossiformes</taxon>
        <taxon>Osteoglossidae</taxon>
        <taxon>Scleropages</taxon>
    </lineage>
</organism>
<evidence type="ECO:0000313" key="8">
    <source>
        <dbReference type="Ensembl" id="ENSSFOP00015060867.1"/>
    </source>
</evidence>
<sequence length="519" mass="56618">MGGFSDLPKGGRLQRNELKRGLQEQAQSHKRPHLEQGSCSKPIQEYAPQAEVLDGEMLCGSGQHFCHTGTHVVKHTDDIPVPYSSSPVPVKCYSQDNQNGLVPTAQSPPSPKPEFLADLKAVNRSQHKDPAPLAFLLKTTPPLAIAMPDCTLGDLSTEDCSNGASSWQLSCSPKPKDEALGDPNHPTTCRDCPLEGISSNVLRTADARDGQLSLESAPQKYSNFPKTYSTSSTSLPGSSSPISSTNTCSAKKKLLSSSDTGESCSEDEGPSTSKRSRLALQAPGLCLGAFRSTDAKAAPFWNHLLPCARERPRVREFTGIFCTSTPFPASDRNVTGVTESILKGRFSPSGRIEGFTAEIGASGSYCPQHATLPVEVTYYDIAEHNAPSPFLGVIYLEPLGKKGYSVPKAGTIQVTLFNPNKTVVKMFLVTYNFGDMPVNHMTFLRHRIFLVPGQGTEHLLRVLIYLLNRFQSSKSGKIYLHNDIRLLFSRKSIEMDTGIPYELKSFTEVPKNPQYSPRV</sequence>
<reference evidence="8" key="2">
    <citation type="submission" date="2025-08" db="UniProtKB">
        <authorList>
            <consortium name="Ensembl"/>
        </authorList>
    </citation>
    <scope>IDENTIFICATION</scope>
</reference>
<reference evidence="8 9" key="1">
    <citation type="submission" date="2019-04" db="EMBL/GenBank/DDBJ databases">
        <authorList>
            <consortium name="Wellcome Sanger Institute Data Sharing"/>
        </authorList>
    </citation>
    <scope>NUCLEOTIDE SEQUENCE [LARGE SCALE GENOMIC DNA]</scope>
</reference>
<evidence type="ECO:0000256" key="1">
    <source>
        <dbReference type="ARBA" id="ARBA00004123"/>
    </source>
</evidence>
<dbReference type="OrthoDB" id="8625101at2759"/>
<evidence type="ECO:0000256" key="4">
    <source>
        <dbReference type="ARBA" id="ARBA00034497"/>
    </source>
</evidence>
<dbReference type="InterPro" id="IPR033473">
    <property type="entry name" value="Atos-like_C"/>
</dbReference>
<comment type="subcellular location">
    <subcellularLocation>
        <location evidence="1">Nucleus</location>
    </subcellularLocation>
</comment>
<evidence type="ECO:0000256" key="6">
    <source>
        <dbReference type="SAM" id="MobiDB-lite"/>
    </source>
</evidence>
<name>A0A8C9U3I3_SCLFO</name>
<comment type="similarity">
    <text evidence="4">Belongs to the ATOS family.</text>
</comment>
<keyword evidence="3" id="KW-0539">Nucleus</keyword>
<dbReference type="Pfam" id="PF13915">
    <property type="entry name" value="DUF4210"/>
    <property type="match status" value="1"/>
</dbReference>
<feature type="domain" description="Atos-like conserved" evidence="7">
    <location>
        <begin position="339"/>
        <end position="391"/>
    </location>
</feature>
<feature type="region of interest" description="Disordered" evidence="6">
    <location>
        <begin position="1"/>
        <end position="41"/>
    </location>
</feature>
<dbReference type="PANTHER" id="PTHR13199">
    <property type="entry name" value="GH03947P"/>
    <property type="match status" value="1"/>
</dbReference>
<feature type="compositionally biased region" description="Low complexity" evidence="6">
    <location>
        <begin position="227"/>
        <end position="247"/>
    </location>
</feature>
<proteinExistence type="inferred from homology"/>
<dbReference type="InterPro" id="IPR025261">
    <property type="entry name" value="Atos-like_cons_dom"/>
</dbReference>
<dbReference type="InterPro" id="IPR051506">
    <property type="entry name" value="ATOS_Transcription_Regulators"/>
</dbReference>
<feature type="region of interest" description="Disordered" evidence="6">
    <location>
        <begin position="223"/>
        <end position="247"/>
    </location>
</feature>
<accession>A0A8C9U3I3</accession>
<reference evidence="8" key="3">
    <citation type="submission" date="2025-09" db="UniProtKB">
        <authorList>
            <consortium name="Ensembl"/>
        </authorList>
    </citation>
    <scope>IDENTIFICATION</scope>
</reference>
<dbReference type="PANTHER" id="PTHR13199:SF12">
    <property type="entry name" value="ATOS HOMOLOG PROTEIN B"/>
    <property type="match status" value="1"/>
</dbReference>
<evidence type="ECO:0000259" key="7">
    <source>
        <dbReference type="SMART" id="SM01177"/>
    </source>
</evidence>
<protein>
    <recommendedName>
        <fullName evidence="5">Atos homolog protein B</fullName>
    </recommendedName>
</protein>
<evidence type="ECO:0000313" key="9">
    <source>
        <dbReference type="Proteomes" id="UP000694397"/>
    </source>
</evidence>
<dbReference type="AlphaFoldDB" id="A0A8C9U3I3"/>
<dbReference type="Proteomes" id="UP000694397">
    <property type="component" value="Chromosome 17"/>
</dbReference>
<dbReference type="Ensembl" id="ENSSFOT00015082074.1">
    <property type="protein sequence ID" value="ENSSFOP00015060867.1"/>
    <property type="gene ID" value="ENSSFOG00015031620.1"/>
</dbReference>
<dbReference type="SMART" id="SM01177">
    <property type="entry name" value="DUF4210"/>
    <property type="match status" value="1"/>
</dbReference>
<gene>
    <name evidence="8" type="primary">LOC108939003</name>
</gene>
<dbReference type="Pfam" id="PF13889">
    <property type="entry name" value="Chromosome_seg"/>
    <property type="match status" value="1"/>
</dbReference>
<evidence type="ECO:0000256" key="2">
    <source>
        <dbReference type="ARBA" id="ARBA00022553"/>
    </source>
</evidence>